<proteinExistence type="predicted"/>
<dbReference type="GO" id="GO:0016787">
    <property type="term" value="F:hydrolase activity"/>
    <property type="evidence" value="ECO:0007669"/>
    <property type="project" value="UniProtKB-KW"/>
</dbReference>
<dbReference type="Pfam" id="PF12697">
    <property type="entry name" value="Abhydrolase_6"/>
    <property type="match status" value="1"/>
</dbReference>
<comment type="caution">
    <text evidence="2">The sequence shown here is derived from an EMBL/GenBank/DDBJ whole genome shotgun (WGS) entry which is preliminary data.</text>
</comment>
<dbReference type="PANTHER" id="PTHR43798">
    <property type="entry name" value="MONOACYLGLYCEROL LIPASE"/>
    <property type="match status" value="1"/>
</dbReference>
<accession>A0A3N4Z6C2</accession>
<organism evidence="2 3">
    <name type="scientific">Georgenia muralis</name>
    <dbReference type="NCBI Taxonomy" id="154117"/>
    <lineage>
        <taxon>Bacteria</taxon>
        <taxon>Bacillati</taxon>
        <taxon>Actinomycetota</taxon>
        <taxon>Actinomycetes</taxon>
        <taxon>Micrococcales</taxon>
        <taxon>Bogoriellaceae</taxon>
        <taxon>Georgenia</taxon>
    </lineage>
</organism>
<reference evidence="2 3" key="1">
    <citation type="submission" date="2018-11" db="EMBL/GenBank/DDBJ databases">
        <title>Sequencing the genomes of 1000 actinobacteria strains.</title>
        <authorList>
            <person name="Klenk H.-P."/>
        </authorList>
    </citation>
    <scope>NUCLEOTIDE SEQUENCE [LARGE SCALE GENOMIC DNA]</scope>
    <source>
        <strain evidence="2 3">DSM 14418</strain>
    </source>
</reference>
<dbReference type="Proteomes" id="UP000280726">
    <property type="component" value="Unassembled WGS sequence"/>
</dbReference>
<dbReference type="EMBL" id="RKRA01000001">
    <property type="protein sequence ID" value="RPF27534.1"/>
    <property type="molecule type" value="Genomic_DNA"/>
</dbReference>
<dbReference type="AlphaFoldDB" id="A0A3N4Z6C2"/>
<dbReference type="InterPro" id="IPR050266">
    <property type="entry name" value="AB_hydrolase_sf"/>
</dbReference>
<evidence type="ECO:0000313" key="3">
    <source>
        <dbReference type="Proteomes" id="UP000280726"/>
    </source>
</evidence>
<protein>
    <submittedName>
        <fullName evidence="2">Alpha-beta hydrolase superfamily lysophospholipase</fullName>
    </submittedName>
</protein>
<dbReference type="InterPro" id="IPR029058">
    <property type="entry name" value="AB_hydrolase_fold"/>
</dbReference>
<name>A0A3N4Z6C2_9MICO</name>
<sequence length="241" mass="24942">MTTVLLVHGIRTSATMWRRQVGALEAAGVQALAPDLPGHGTRREEEFTVAGAMATLTAAAQVPGPLVVAGLSLGGYLAIHWAATAERPPDGVVAASCSTVPRGPGLTGYRALARLVARLPDRGAGLGDAMARRFLPPEAVTDVGAGGIALEVMDAALAGVAGLDPLAELAAITAPVWIVNGRLDHFRLHERRYLRACRDGRLVHVPGATHLVALTDPVPFTRVLLEAAAVADARAGSEATR</sequence>
<dbReference type="InterPro" id="IPR000073">
    <property type="entry name" value="AB_hydrolase_1"/>
</dbReference>
<evidence type="ECO:0000313" key="2">
    <source>
        <dbReference type="EMBL" id="RPF27534.1"/>
    </source>
</evidence>
<dbReference type="OrthoDB" id="5495375at2"/>
<dbReference type="SUPFAM" id="SSF53474">
    <property type="entry name" value="alpha/beta-Hydrolases"/>
    <property type="match status" value="1"/>
</dbReference>
<gene>
    <name evidence="2" type="ORF">EDD32_2021</name>
</gene>
<keyword evidence="3" id="KW-1185">Reference proteome</keyword>
<evidence type="ECO:0000259" key="1">
    <source>
        <dbReference type="Pfam" id="PF12697"/>
    </source>
</evidence>
<keyword evidence="2" id="KW-0378">Hydrolase</keyword>
<dbReference type="RefSeq" id="WP_123917135.1">
    <property type="nucleotide sequence ID" value="NZ_RKRA01000001.1"/>
</dbReference>
<dbReference type="Gene3D" id="3.40.50.1820">
    <property type="entry name" value="alpha/beta hydrolase"/>
    <property type="match status" value="1"/>
</dbReference>
<feature type="domain" description="AB hydrolase-1" evidence="1">
    <location>
        <begin position="4"/>
        <end position="220"/>
    </location>
</feature>